<dbReference type="OrthoDB" id="5337308at2759"/>
<dbReference type="AlphaFoldDB" id="A0A3M7G436"/>
<evidence type="ECO:0000313" key="2">
    <source>
        <dbReference type="EMBL" id="RMY95902.1"/>
    </source>
</evidence>
<dbReference type="EMBL" id="QWIR01000004">
    <property type="protein sequence ID" value="RMY95902.1"/>
    <property type="molecule type" value="Genomic_DNA"/>
</dbReference>
<reference evidence="2 3" key="1">
    <citation type="journal article" date="2018" name="BMC Genomics">
        <title>Genomic evidence for intraspecific hybridization in a clonal and extremely halotolerant yeast.</title>
        <authorList>
            <person name="Gostincar C."/>
            <person name="Stajich J.E."/>
            <person name="Zupancic J."/>
            <person name="Zalar P."/>
            <person name="Gunde-Cimerman N."/>
        </authorList>
    </citation>
    <scope>NUCLEOTIDE SEQUENCE [LARGE SCALE GENOMIC DNA]</scope>
    <source>
        <strain evidence="2 3">EXF-2788</strain>
    </source>
</reference>
<dbReference type="Proteomes" id="UP000268823">
    <property type="component" value="Unassembled WGS sequence"/>
</dbReference>
<sequence>MLSTRSVTLHVETWNDDIARLDAKNSTDPTHTLLRKAIDIRGDDAPEVTSDRYKTAVEKGRLLYTHLQCADVQSHYQWTDLDRYGWTADRRKQPRGIPSDIHTPLLSDPRDVVGGLGCPKIEAHDPIEPKDVEWDHLRESTVEGKHYNPTDSWYKGIYYPKHGVLIVSNARSPRYAVEQKKRIDEWEGGDLVPLGLLSDVMFLEYEHLCKTTQPPLNVKDLRYMFRSQIVNKETREVIFEVLKRRGVVNGPIPWPGTAFKFPSEEAQALLSTPNGRGAAWVLISHRAELGWKTIKVLLTTLLLIRRGERSFFREWSHPSMLIEFEDSSAPQQDEPGGGTQEQYPYRHML</sequence>
<comment type="caution">
    <text evidence="2">The sequence shown here is derived from an EMBL/GenBank/DDBJ whole genome shotgun (WGS) entry which is preliminary data.</text>
</comment>
<gene>
    <name evidence="2" type="ORF">D0861_00437</name>
</gene>
<organism evidence="2 3">
    <name type="scientific">Hortaea werneckii</name>
    <name type="common">Black yeast</name>
    <name type="synonym">Cladosporium werneckii</name>
    <dbReference type="NCBI Taxonomy" id="91943"/>
    <lineage>
        <taxon>Eukaryota</taxon>
        <taxon>Fungi</taxon>
        <taxon>Dikarya</taxon>
        <taxon>Ascomycota</taxon>
        <taxon>Pezizomycotina</taxon>
        <taxon>Dothideomycetes</taxon>
        <taxon>Dothideomycetidae</taxon>
        <taxon>Mycosphaerellales</taxon>
        <taxon>Teratosphaeriaceae</taxon>
        <taxon>Hortaea</taxon>
    </lineage>
</organism>
<proteinExistence type="predicted"/>
<evidence type="ECO:0000256" key="1">
    <source>
        <dbReference type="SAM" id="MobiDB-lite"/>
    </source>
</evidence>
<evidence type="ECO:0000313" key="3">
    <source>
        <dbReference type="Proteomes" id="UP000268823"/>
    </source>
</evidence>
<protein>
    <submittedName>
        <fullName evidence="2">Uncharacterized protein</fullName>
    </submittedName>
</protein>
<accession>A0A3M7G436</accession>
<name>A0A3M7G436_HORWE</name>
<feature type="region of interest" description="Disordered" evidence="1">
    <location>
        <begin position="326"/>
        <end position="349"/>
    </location>
</feature>